<evidence type="ECO:0008006" key="3">
    <source>
        <dbReference type="Google" id="ProtNLM"/>
    </source>
</evidence>
<name>A0A2H0DT98_9BACT</name>
<reference evidence="1 2" key="1">
    <citation type="submission" date="2017-09" db="EMBL/GenBank/DDBJ databases">
        <title>Depth-based differentiation of microbial function through sediment-hosted aquifers and enrichment of novel symbionts in the deep terrestrial subsurface.</title>
        <authorList>
            <person name="Probst A.J."/>
            <person name="Ladd B."/>
            <person name="Jarett J.K."/>
            <person name="Geller-Mcgrath D.E."/>
            <person name="Sieber C.M."/>
            <person name="Emerson J.B."/>
            <person name="Anantharaman K."/>
            <person name="Thomas B.C."/>
            <person name="Malmstrom R."/>
            <person name="Stieglmeier M."/>
            <person name="Klingl A."/>
            <person name="Woyke T."/>
            <person name="Ryan C.M."/>
            <person name="Banfield J.F."/>
        </authorList>
    </citation>
    <scope>NUCLEOTIDE SEQUENCE [LARGE SCALE GENOMIC DNA]</scope>
    <source>
        <strain evidence="1">CG22_combo_CG10-13_8_21_14_all_43_12</strain>
    </source>
</reference>
<evidence type="ECO:0000313" key="1">
    <source>
        <dbReference type="EMBL" id="PIP85395.1"/>
    </source>
</evidence>
<accession>A0A2H0DT98</accession>
<dbReference type="Proteomes" id="UP000231136">
    <property type="component" value="Unassembled WGS sequence"/>
</dbReference>
<dbReference type="EMBL" id="PCTR01000133">
    <property type="protein sequence ID" value="PIP85395.1"/>
    <property type="molecule type" value="Genomic_DNA"/>
</dbReference>
<dbReference type="AlphaFoldDB" id="A0A2H0DT98"/>
<protein>
    <recommendedName>
        <fullName evidence="3">Homing endonuclease LAGLIDADG domain-containing protein</fullName>
    </recommendedName>
</protein>
<organism evidence="1 2">
    <name type="scientific">Candidatus Collierbacteria bacterium CG22_combo_CG10-13_8_21_14_all_43_12</name>
    <dbReference type="NCBI Taxonomy" id="1974537"/>
    <lineage>
        <taxon>Bacteria</taxon>
        <taxon>Candidatus Collieribacteriota</taxon>
    </lineage>
</organism>
<dbReference type="InterPro" id="IPR027434">
    <property type="entry name" value="Homing_endonucl"/>
</dbReference>
<sequence>MKIIEKLFCKAPSIIKRSNSNCFNVTLYQRNISHRLEIPIGARGKLDITLPNWCVNNKKYLISILKGLFEAEASYCVHLRTCTYNFEFSNRNTSLLNKVEKSLRHLGYSPERRTYAIRLRKRNEVESFKKMIDFRSYL</sequence>
<proteinExistence type="predicted"/>
<dbReference type="Gene3D" id="3.10.28.10">
    <property type="entry name" value="Homing endonucleases"/>
    <property type="match status" value="1"/>
</dbReference>
<dbReference type="SUPFAM" id="SSF55608">
    <property type="entry name" value="Homing endonucleases"/>
    <property type="match status" value="1"/>
</dbReference>
<evidence type="ECO:0000313" key="2">
    <source>
        <dbReference type="Proteomes" id="UP000231136"/>
    </source>
</evidence>
<comment type="caution">
    <text evidence="1">The sequence shown here is derived from an EMBL/GenBank/DDBJ whole genome shotgun (WGS) entry which is preliminary data.</text>
</comment>
<gene>
    <name evidence="1" type="ORF">COW83_04545</name>
</gene>